<dbReference type="InterPro" id="IPR050642">
    <property type="entry name" value="PDH_E1_Alpha_Subunit"/>
</dbReference>
<organism evidence="6">
    <name type="scientific">Ceratitis capitata</name>
    <name type="common">Mediterranean fruit fly</name>
    <name type="synonym">Tephritis capitata</name>
    <dbReference type="NCBI Taxonomy" id="7213"/>
    <lineage>
        <taxon>Eukaryota</taxon>
        <taxon>Metazoa</taxon>
        <taxon>Ecdysozoa</taxon>
        <taxon>Arthropoda</taxon>
        <taxon>Hexapoda</taxon>
        <taxon>Insecta</taxon>
        <taxon>Pterygota</taxon>
        <taxon>Neoptera</taxon>
        <taxon>Endopterygota</taxon>
        <taxon>Diptera</taxon>
        <taxon>Brachycera</taxon>
        <taxon>Muscomorpha</taxon>
        <taxon>Tephritoidea</taxon>
        <taxon>Tephritidae</taxon>
        <taxon>Ceratitis</taxon>
        <taxon>Ceratitis</taxon>
    </lineage>
</organism>
<keyword evidence="6" id="KW-0670">Pyruvate</keyword>
<evidence type="ECO:0000256" key="3">
    <source>
        <dbReference type="ARBA" id="ARBA00023002"/>
    </source>
</evidence>
<dbReference type="EMBL" id="GAMC01009444">
    <property type="protein sequence ID" value="JAB97111.1"/>
    <property type="molecule type" value="mRNA"/>
</dbReference>
<evidence type="ECO:0000313" key="6">
    <source>
        <dbReference type="EMBL" id="JAB97108.1"/>
    </source>
</evidence>
<dbReference type="GO" id="GO:0004739">
    <property type="term" value="F:pyruvate dehydrogenase (acetyl-transferring) activity"/>
    <property type="evidence" value="ECO:0007669"/>
    <property type="project" value="TreeGrafter"/>
</dbReference>
<dbReference type="InterPro" id="IPR001017">
    <property type="entry name" value="DH_E1"/>
</dbReference>
<feature type="domain" description="Dehydrogenase E1 component" evidence="5">
    <location>
        <begin position="1"/>
        <end position="99"/>
    </location>
</feature>
<dbReference type="PANTHER" id="PTHR11516">
    <property type="entry name" value="PYRUVATE DEHYDROGENASE E1 COMPONENT, ALPHA SUBUNIT BACTERIAL AND ORGANELLAR"/>
    <property type="match status" value="1"/>
</dbReference>
<dbReference type="InterPro" id="IPR029061">
    <property type="entry name" value="THDP-binding"/>
</dbReference>
<dbReference type="AlphaFoldDB" id="W8BJD8"/>
<evidence type="ECO:0000259" key="5">
    <source>
        <dbReference type="Pfam" id="PF00676"/>
    </source>
</evidence>
<dbReference type="OrthoDB" id="10256198at2759"/>
<reference evidence="6" key="2">
    <citation type="journal article" date="2014" name="BMC Genomics">
        <title>A genomic perspective to assessing quality of mass-reared SIT flies used in Mediterranean fruit fly (Ceratitis capitata) eradication in California.</title>
        <authorList>
            <person name="Calla B."/>
            <person name="Hall B."/>
            <person name="Hou S."/>
            <person name="Geib S.M."/>
        </authorList>
    </citation>
    <scope>NUCLEOTIDE SEQUENCE</scope>
</reference>
<dbReference type="PANTHER" id="PTHR11516:SF60">
    <property type="entry name" value="PYRUVATE DEHYDROGENASE E1 COMPONENT SUBUNIT ALPHA"/>
    <property type="match status" value="1"/>
</dbReference>
<dbReference type="EMBL" id="GAMC01009451">
    <property type="protein sequence ID" value="JAB97104.1"/>
    <property type="molecule type" value="mRNA"/>
</dbReference>
<evidence type="ECO:0000256" key="4">
    <source>
        <dbReference type="ARBA" id="ARBA00023052"/>
    </source>
</evidence>
<gene>
    <name evidence="6" type="primary">ODPA</name>
</gene>
<comment type="cofactor">
    <cofactor evidence="1">
        <name>thiamine diphosphate</name>
        <dbReference type="ChEBI" id="CHEBI:58937"/>
    </cofactor>
</comment>
<name>W8BJD8_CERCA</name>
<keyword evidence="3" id="KW-0560">Oxidoreductase</keyword>
<sequence length="105" mass="11927">MCTKINRSSCSIEYYARAVPLPGIYVGGMDILAIDFVQKEGPIIIGAHTYRYFEHSMSDPGTSYRTLDEVADIRSKHDPIAHFKAKVITKELLTEDECKVNVWIF</sequence>
<keyword evidence="4" id="KW-0786">Thiamine pyrophosphate</keyword>
<proteinExistence type="evidence at transcript level"/>
<protein>
    <submittedName>
        <fullName evidence="6">Putative pyruvate dehydrogenase E1 component subunit alpha, mitochondrial</fullName>
    </submittedName>
</protein>
<dbReference type="SUPFAM" id="SSF52518">
    <property type="entry name" value="Thiamin diphosphate-binding fold (THDP-binding)"/>
    <property type="match status" value="1"/>
</dbReference>
<dbReference type="EMBL" id="GAMC01009447">
    <property type="protein sequence ID" value="JAB97108.1"/>
    <property type="molecule type" value="mRNA"/>
</dbReference>
<dbReference type="GO" id="GO:0006086">
    <property type="term" value="P:pyruvate decarboxylation to acetyl-CoA"/>
    <property type="evidence" value="ECO:0007669"/>
    <property type="project" value="TreeGrafter"/>
</dbReference>
<evidence type="ECO:0000256" key="2">
    <source>
        <dbReference type="ARBA" id="ARBA00022946"/>
    </source>
</evidence>
<evidence type="ECO:0000256" key="1">
    <source>
        <dbReference type="ARBA" id="ARBA00001964"/>
    </source>
</evidence>
<reference evidence="6" key="1">
    <citation type="submission" date="2013-07" db="EMBL/GenBank/DDBJ databases">
        <authorList>
            <person name="Geib S."/>
        </authorList>
    </citation>
    <scope>NUCLEOTIDE SEQUENCE</scope>
</reference>
<dbReference type="Gene3D" id="3.40.50.970">
    <property type="match status" value="1"/>
</dbReference>
<dbReference type="Pfam" id="PF00676">
    <property type="entry name" value="E1_dh"/>
    <property type="match status" value="1"/>
</dbReference>
<keyword evidence="2" id="KW-0809">Transit peptide</keyword>
<accession>W8BJD8</accession>